<dbReference type="Proteomes" id="UP000485058">
    <property type="component" value="Unassembled WGS sequence"/>
</dbReference>
<sequence length="42" mass="4531">MQHAHVVGPMPQDGLMAQLAAQMEAQQAPPYSSAQQRGVLEK</sequence>
<keyword evidence="3" id="KW-1185">Reference proteome</keyword>
<protein>
    <submittedName>
        <fullName evidence="2">Uncharacterized protein</fullName>
    </submittedName>
</protein>
<feature type="region of interest" description="Disordered" evidence="1">
    <location>
        <begin position="18"/>
        <end position="42"/>
    </location>
</feature>
<gene>
    <name evidence="2" type="ORF">HaLaN_02369</name>
</gene>
<accession>A0A699YDS4</accession>
<dbReference type="EMBL" id="BLLF01000102">
    <property type="protein sequence ID" value="GFH07551.1"/>
    <property type="molecule type" value="Genomic_DNA"/>
</dbReference>
<reference evidence="2 3" key="1">
    <citation type="submission" date="2020-02" db="EMBL/GenBank/DDBJ databases">
        <title>Draft genome sequence of Haematococcus lacustris strain NIES-144.</title>
        <authorList>
            <person name="Morimoto D."/>
            <person name="Nakagawa S."/>
            <person name="Yoshida T."/>
            <person name="Sawayama S."/>
        </authorList>
    </citation>
    <scope>NUCLEOTIDE SEQUENCE [LARGE SCALE GENOMIC DNA]</scope>
    <source>
        <strain evidence="2 3">NIES-144</strain>
    </source>
</reference>
<evidence type="ECO:0000313" key="2">
    <source>
        <dbReference type="EMBL" id="GFH07551.1"/>
    </source>
</evidence>
<name>A0A699YDS4_HAELA</name>
<proteinExistence type="predicted"/>
<evidence type="ECO:0000256" key="1">
    <source>
        <dbReference type="SAM" id="MobiDB-lite"/>
    </source>
</evidence>
<feature type="compositionally biased region" description="Low complexity" evidence="1">
    <location>
        <begin position="18"/>
        <end position="36"/>
    </location>
</feature>
<dbReference type="AlphaFoldDB" id="A0A699YDS4"/>
<evidence type="ECO:0000313" key="3">
    <source>
        <dbReference type="Proteomes" id="UP000485058"/>
    </source>
</evidence>
<comment type="caution">
    <text evidence="2">The sequence shown here is derived from an EMBL/GenBank/DDBJ whole genome shotgun (WGS) entry which is preliminary data.</text>
</comment>
<organism evidence="2 3">
    <name type="scientific">Haematococcus lacustris</name>
    <name type="common">Green alga</name>
    <name type="synonym">Haematococcus pluvialis</name>
    <dbReference type="NCBI Taxonomy" id="44745"/>
    <lineage>
        <taxon>Eukaryota</taxon>
        <taxon>Viridiplantae</taxon>
        <taxon>Chlorophyta</taxon>
        <taxon>core chlorophytes</taxon>
        <taxon>Chlorophyceae</taxon>
        <taxon>CS clade</taxon>
        <taxon>Chlamydomonadales</taxon>
        <taxon>Haematococcaceae</taxon>
        <taxon>Haematococcus</taxon>
    </lineage>
</organism>